<gene>
    <name evidence="1" type="ORF">g.134433</name>
</gene>
<dbReference type="SUPFAM" id="SSF56219">
    <property type="entry name" value="DNase I-like"/>
    <property type="match status" value="1"/>
</dbReference>
<dbReference type="Gene3D" id="3.60.10.10">
    <property type="entry name" value="Endonuclease/exonuclease/phosphatase"/>
    <property type="match status" value="1"/>
</dbReference>
<reference evidence="1" key="1">
    <citation type="submission" date="2018-04" db="EMBL/GenBank/DDBJ databases">
        <title>Transcriptome assembly of Sipha flava.</title>
        <authorList>
            <person name="Scully E.D."/>
            <person name="Geib S.M."/>
            <person name="Palmer N.A."/>
            <person name="Koch K."/>
            <person name="Bradshaw J."/>
            <person name="Heng-Moss T."/>
            <person name="Sarath G."/>
        </authorList>
    </citation>
    <scope>NUCLEOTIDE SEQUENCE</scope>
</reference>
<dbReference type="AlphaFoldDB" id="A0A2S2QT69"/>
<evidence type="ECO:0000313" key="1">
    <source>
        <dbReference type="EMBL" id="MBY80921.1"/>
    </source>
</evidence>
<evidence type="ECO:0008006" key="2">
    <source>
        <dbReference type="Google" id="ProtNLM"/>
    </source>
</evidence>
<protein>
    <recommendedName>
        <fullName evidence="2">Endonuclease/exonuclease/phosphatase domain-containing protein</fullName>
    </recommendedName>
</protein>
<accession>A0A2S2QT69</accession>
<dbReference type="OrthoDB" id="6593676at2759"/>
<dbReference type="InterPro" id="IPR036691">
    <property type="entry name" value="Endo/exonu/phosph_ase_sf"/>
</dbReference>
<proteinExistence type="predicted"/>
<name>A0A2S2QT69_9HEMI</name>
<organism evidence="1">
    <name type="scientific">Sipha flava</name>
    <name type="common">yellow sugarcane aphid</name>
    <dbReference type="NCBI Taxonomy" id="143950"/>
    <lineage>
        <taxon>Eukaryota</taxon>
        <taxon>Metazoa</taxon>
        <taxon>Ecdysozoa</taxon>
        <taxon>Arthropoda</taxon>
        <taxon>Hexapoda</taxon>
        <taxon>Insecta</taxon>
        <taxon>Pterygota</taxon>
        <taxon>Neoptera</taxon>
        <taxon>Paraneoptera</taxon>
        <taxon>Hemiptera</taxon>
        <taxon>Sternorrhyncha</taxon>
        <taxon>Aphidomorpha</taxon>
        <taxon>Aphidoidea</taxon>
        <taxon>Aphididae</taxon>
        <taxon>Sipha</taxon>
    </lineage>
</organism>
<dbReference type="EMBL" id="GGMS01011718">
    <property type="protein sequence ID" value="MBY80921.1"/>
    <property type="molecule type" value="Transcribed_RNA"/>
</dbReference>
<sequence>MFHQNVPSLLTKISYLRNALFNVNYNVIYLNETWLNSNIFDAEQGFNNHNLYRKDRILGLRKTRGGGALIAINKNINCKLLTVASEVGIEQIFLKLTVNNIKIIIGCVYRPPNASFDIYSNHCDIIDSIPFKFPEHYFVIVGHFNLSNFD</sequence>